<evidence type="ECO:0000313" key="1">
    <source>
        <dbReference type="EMBL" id="KAI6090315.1"/>
    </source>
</evidence>
<gene>
    <name evidence="1" type="ORF">F4821DRAFT_229046</name>
</gene>
<comment type="caution">
    <text evidence="1">The sequence shown here is derived from an EMBL/GenBank/DDBJ whole genome shotgun (WGS) entry which is preliminary data.</text>
</comment>
<organism evidence="1 2">
    <name type="scientific">Hypoxylon rubiginosum</name>
    <dbReference type="NCBI Taxonomy" id="110542"/>
    <lineage>
        <taxon>Eukaryota</taxon>
        <taxon>Fungi</taxon>
        <taxon>Dikarya</taxon>
        <taxon>Ascomycota</taxon>
        <taxon>Pezizomycotina</taxon>
        <taxon>Sordariomycetes</taxon>
        <taxon>Xylariomycetidae</taxon>
        <taxon>Xylariales</taxon>
        <taxon>Hypoxylaceae</taxon>
        <taxon>Hypoxylon</taxon>
    </lineage>
</organism>
<accession>A0ACC0DC56</accession>
<dbReference type="EMBL" id="MU394291">
    <property type="protein sequence ID" value="KAI6090315.1"/>
    <property type="molecule type" value="Genomic_DNA"/>
</dbReference>
<proteinExistence type="predicted"/>
<protein>
    <submittedName>
        <fullName evidence="1">Uncharacterized protein</fullName>
    </submittedName>
</protein>
<keyword evidence="2" id="KW-1185">Reference proteome</keyword>
<sequence>MPIFSSPSEARMGSLGIAALIPCPPLPNILAEWAAILPLVCNLASQRDDYITTGDIALRGRLSVGIFPRLGTFSGLARLLRRGTKYLDHASSKGGSSRIVWDVKWGSIFPCANGAAFTAISKCLMSRGKTPLQRMPGALPSEPHDTNCKRPVAHSCPALGLGYNSFKSEVGDYDSPEGCAKDEGIRRHQILHVYQLYQKPIRYSLRHRVDQLRLSALGQTIRLFLFICLAVLLCLLGGYGSATLVVCTSLSEIVALNVTIRRPAAYLRNNETHDACMLVASHENATEWHLYIGDRGIADTILNKPMFVLPEGRPARLAATWFWFANLFQFAAMTFVAAQKGWDGVWMLVLLTTHWAFRGFLYGRTLAHDWLEREGVGAEVRSFEFGGRYAMIGAIQVFSGSASASWMDNILVPHPRREAWLKCLRGEKLTDKFGPHDAKWLKSASDGSLASADVLRRAFRVGVTCKTSL</sequence>
<name>A0ACC0DC56_9PEZI</name>
<evidence type="ECO:0000313" key="2">
    <source>
        <dbReference type="Proteomes" id="UP001497680"/>
    </source>
</evidence>
<dbReference type="Proteomes" id="UP001497680">
    <property type="component" value="Unassembled WGS sequence"/>
</dbReference>
<reference evidence="1 2" key="1">
    <citation type="journal article" date="2022" name="New Phytol.">
        <title>Ecological generalism drives hyperdiversity of secondary metabolite gene clusters in xylarialean endophytes.</title>
        <authorList>
            <person name="Franco M.E.E."/>
            <person name="Wisecaver J.H."/>
            <person name="Arnold A.E."/>
            <person name="Ju Y.M."/>
            <person name="Slot J.C."/>
            <person name="Ahrendt S."/>
            <person name="Moore L.P."/>
            <person name="Eastman K.E."/>
            <person name="Scott K."/>
            <person name="Konkel Z."/>
            <person name="Mondo S.J."/>
            <person name="Kuo A."/>
            <person name="Hayes R.D."/>
            <person name="Haridas S."/>
            <person name="Andreopoulos B."/>
            <person name="Riley R."/>
            <person name="LaButti K."/>
            <person name="Pangilinan J."/>
            <person name="Lipzen A."/>
            <person name="Amirebrahimi M."/>
            <person name="Yan J."/>
            <person name="Adam C."/>
            <person name="Keymanesh K."/>
            <person name="Ng V."/>
            <person name="Louie K."/>
            <person name="Northen T."/>
            <person name="Drula E."/>
            <person name="Henrissat B."/>
            <person name="Hsieh H.M."/>
            <person name="Youens-Clark K."/>
            <person name="Lutzoni F."/>
            <person name="Miadlikowska J."/>
            <person name="Eastwood D.C."/>
            <person name="Hamelin R.C."/>
            <person name="Grigoriev I.V."/>
            <person name="U'Ren J.M."/>
        </authorList>
    </citation>
    <scope>NUCLEOTIDE SEQUENCE [LARGE SCALE GENOMIC DNA]</scope>
    <source>
        <strain evidence="1 2">ER1909</strain>
    </source>
</reference>